<dbReference type="Proteomes" id="UP001165064">
    <property type="component" value="Unassembled WGS sequence"/>
</dbReference>
<organism evidence="1 2">
    <name type="scientific">Ambrosiozyma monospora</name>
    <name type="common">Yeast</name>
    <name type="synonym">Endomycopsis monosporus</name>
    <dbReference type="NCBI Taxonomy" id="43982"/>
    <lineage>
        <taxon>Eukaryota</taxon>
        <taxon>Fungi</taxon>
        <taxon>Dikarya</taxon>
        <taxon>Ascomycota</taxon>
        <taxon>Saccharomycotina</taxon>
        <taxon>Pichiomycetes</taxon>
        <taxon>Pichiales</taxon>
        <taxon>Pichiaceae</taxon>
        <taxon>Ambrosiozyma</taxon>
    </lineage>
</organism>
<evidence type="ECO:0000313" key="1">
    <source>
        <dbReference type="EMBL" id="GMF08034.1"/>
    </source>
</evidence>
<name>A0ACB5UD97_AMBMO</name>
<keyword evidence="2" id="KW-1185">Reference proteome</keyword>
<accession>A0ACB5UD97</accession>
<gene>
    <name evidence="1" type="ORF">Amon02_001313300</name>
</gene>
<sequence>MILDVQDLLSRFGIPFITAPMEAEAQCARLFQLGLVDGIITDDSDCFLFGGDKIYKNMFNEKNYVECYQMDDIGQYLGLNQEKFVELGIMLGSDYTEGLKGIGKVNAMEILAEFGSLERFETWWSQYQQGKIEDIRSQTAIRRKLRKKLNKSKFYINTNEIKSQNLIESGHS</sequence>
<protein>
    <submittedName>
        <fullName evidence="1">Unnamed protein product</fullName>
    </submittedName>
</protein>
<proteinExistence type="predicted"/>
<comment type="caution">
    <text evidence="1">The sequence shown here is derived from an EMBL/GenBank/DDBJ whole genome shotgun (WGS) entry which is preliminary data.</text>
</comment>
<reference evidence="1" key="1">
    <citation type="submission" date="2023-04" db="EMBL/GenBank/DDBJ databases">
        <title>Ambrosiozyma monospora NBRC 10751.</title>
        <authorList>
            <person name="Ichikawa N."/>
            <person name="Sato H."/>
            <person name="Tonouchi N."/>
        </authorList>
    </citation>
    <scope>NUCLEOTIDE SEQUENCE</scope>
    <source>
        <strain evidence="1">NBRC 10751</strain>
    </source>
</reference>
<dbReference type="EMBL" id="BSXS01016625">
    <property type="protein sequence ID" value="GMF08034.1"/>
    <property type="molecule type" value="Genomic_DNA"/>
</dbReference>
<evidence type="ECO:0000313" key="2">
    <source>
        <dbReference type="Proteomes" id="UP001165064"/>
    </source>
</evidence>